<evidence type="ECO:0000313" key="8">
    <source>
        <dbReference type="EMBL" id="QDH78947.1"/>
    </source>
</evidence>
<gene>
    <name evidence="8" type="ORF">FKX85_07810</name>
</gene>
<proteinExistence type="inferred from homology"/>
<organism evidence="8 9">
    <name type="scientific">Echinicola soli</name>
    <dbReference type="NCBI Taxonomy" id="2591634"/>
    <lineage>
        <taxon>Bacteria</taxon>
        <taxon>Pseudomonadati</taxon>
        <taxon>Bacteroidota</taxon>
        <taxon>Cytophagia</taxon>
        <taxon>Cytophagales</taxon>
        <taxon>Cyclobacteriaceae</taxon>
        <taxon>Echinicola</taxon>
    </lineage>
</organism>
<evidence type="ECO:0000256" key="3">
    <source>
        <dbReference type="ARBA" id="ARBA00022729"/>
    </source>
</evidence>
<dbReference type="OrthoDB" id="9792139at2"/>
<dbReference type="Gene3D" id="1.25.40.390">
    <property type="match status" value="1"/>
</dbReference>
<dbReference type="Pfam" id="PF14322">
    <property type="entry name" value="SusD-like_3"/>
    <property type="match status" value="1"/>
</dbReference>
<keyword evidence="3" id="KW-0732">Signal</keyword>
<dbReference type="SUPFAM" id="SSF48452">
    <property type="entry name" value="TPR-like"/>
    <property type="match status" value="1"/>
</dbReference>
<dbReference type="Proteomes" id="UP000316614">
    <property type="component" value="Chromosome"/>
</dbReference>
<keyword evidence="4" id="KW-0472">Membrane</keyword>
<evidence type="ECO:0000259" key="6">
    <source>
        <dbReference type="Pfam" id="PF07980"/>
    </source>
</evidence>
<evidence type="ECO:0000259" key="7">
    <source>
        <dbReference type="Pfam" id="PF14322"/>
    </source>
</evidence>
<dbReference type="InterPro" id="IPR033985">
    <property type="entry name" value="SusD-like_N"/>
</dbReference>
<dbReference type="KEGG" id="echi:FKX85_07810"/>
<dbReference type="InterPro" id="IPR012944">
    <property type="entry name" value="SusD_RagB_dom"/>
</dbReference>
<dbReference type="InterPro" id="IPR011990">
    <property type="entry name" value="TPR-like_helical_dom_sf"/>
</dbReference>
<reference evidence="8 9" key="1">
    <citation type="submission" date="2019-06" db="EMBL/GenBank/DDBJ databases">
        <title>Echinicola alkalisoli sp. nov. isolated from saline soil.</title>
        <authorList>
            <person name="Sun J.-Q."/>
            <person name="Xu L."/>
        </authorList>
    </citation>
    <scope>NUCLEOTIDE SEQUENCE [LARGE SCALE GENOMIC DNA]</scope>
    <source>
        <strain evidence="8 9">LN3S3</strain>
    </source>
</reference>
<dbReference type="EMBL" id="CP041253">
    <property type="protein sequence ID" value="QDH78947.1"/>
    <property type="molecule type" value="Genomic_DNA"/>
</dbReference>
<dbReference type="RefSeq" id="WP_141614200.1">
    <property type="nucleotide sequence ID" value="NZ_CP041253.1"/>
</dbReference>
<keyword evidence="9" id="KW-1185">Reference proteome</keyword>
<comment type="similarity">
    <text evidence="2">Belongs to the SusD family.</text>
</comment>
<evidence type="ECO:0000313" key="9">
    <source>
        <dbReference type="Proteomes" id="UP000316614"/>
    </source>
</evidence>
<evidence type="ECO:0000256" key="4">
    <source>
        <dbReference type="ARBA" id="ARBA00023136"/>
    </source>
</evidence>
<keyword evidence="5" id="KW-0998">Cell outer membrane</keyword>
<protein>
    <submittedName>
        <fullName evidence="8">RagB/SusD family nutrient uptake outer membrane protein</fullName>
    </submittedName>
</protein>
<sequence length="629" mass="72122">MKKLTLITAIVTGGMFSCQDYLDDPAPGGSHDTPDGIHSLVRGAYKDLRFHHIGEWSYALNVYGTDLFRNTGRYGDPSENHGLFDEYTEALNPTESNILLPFWDNMYRQINQCNKGIAKIPEVFDQPENAAAGDKYMGELLFIRAFNYLELVEQFGGVPLQLEHVSGDDVIAPRAEVAENLRAIIHDLRRAESLLPDMIHSNKITKSAAQHFLAKAYLFRASERNAEITEVTDLDSAAYYAEQVINFSGRTLAPDFNDLFEYTAVNGPNESLSEIILASDFDDSDELSGNQTHMYFLNDYTKYPGMSLNLQDGLPKSRIRTTIYALENFRGSRDTRLYKSFQTAYIANEQSEEIPTWREENAPRPELVGTPKFDLGDTAVFMVPTRQDFYADAGASYQDYKDSFAPLVLFRWMNIDADIWQSDWNHDVFISLTKYRDPMRASPDDTEGTKDGILARLAETYLIAAEAYGRKGEYGKAVEYINVVRRRAAYKEGEDRYGFRYLIEPVREFDKRASGMSITEDVFNPKTTESNTQIYPTRSSYFVEDRFIHFILNERARELMGEFHRWVDLSRTATLEVRVHRFYRNSMRRNLVPEIHQLRPIPQSYLDELKVDGVPLTPEEKSAMQNPGY</sequence>
<feature type="domain" description="SusD-like N-terminal" evidence="7">
    <location>
        <begin position="82"/>
        <end position="218"/>
    </location>
</feature>
<evidence type="ECO:0000256" key="5">
    <source>
        <dbReference type="ARBA" id="ARBA00023237"/>
    </source>
</evidence>
<dbReference type="GO" id="GO:0009279">
    <property type="term" value="C:cell outer membrane"/>
    <property type="evidence" value="ECO:0007669"/>
    <property type="project" value="UniProtKB-SubCell"/>
</dbReference>
<name>A0A514CGJ9_9BACT</name>
<dbReference type="Pfam" id="PF07980">
    <property type="entry name" value="SusD_RagB"/>
    <property type="match status" value="1"/>
</dbReference>
<evidence type="ECO:0000256" key="1">
    <source>
        <dbReference type="ARBA" id="ARBA00004442"/>
    </source>
</evidence>
<dbReference type="AlphaFoldDB" id="A0A514CGJ9"/>
<accession>A0A514CGJ9</accession>
<dbReference type="PROSITE" id="PS51257">
    <property type="entry name" value="PROKAR_LIPOPROTEIN"/>
    <property type="match status" value="1"/>
</dbReference>
<feature type="domain" description="RagB/SusD" evidence="6">
    <location>
        <begin position="324"/>
        <end position="607"/>
    </location>
</feature>
<comment type="subcellular location">
    <subcellularLocation>
        <location evidence="1">Cell outer membrane</location>
    </subcellularLocation>
</comment>
<evidence type="ECO:0000256" key="2">
    <source>
        <dbReference type="ARBA" id="ARBA00006275"/>
    </source>
</evidence>